<dbReference type="SUPFAM" id="SSF81343">
    <property type="entry name" value="Fumarate reductase respiratory complex transmembrane subunits"/>
    <property type="match status" value="1"/>
</dbReference>
<evidence type="ECO:0000256" key="2">
    <source>
        <dbReference type="ARBA" id="ARBA00004050"/>
    </source>
</evidence>
<dbReference type="Pfam" id="PF01127">
    <property type="entry name" value="Sdh_cyt"/>
    <property type="match status" value="1"/>
</dbReference>
<name>A0A533ID23_PARDE</name>
<keyword evidence="5 10" id="KW-0812">Transmembrane</keyword>
<evidence type="ECO:0000256" key="6">
    <source>
        <dbReference type="ARBA" id="ARBA00022723"/>
    </source>
</evidence>
<comment type="subcellular location">
    <subcellularLocation>
        <location evidence="3">Membrane</location>
    </subcellularLocation>
</comment>
<keyword evidence="6" id="KW-0479">Metal-binding</keyword>
<evidence type="ECO:0000256" key="4">
    <source>
        <dbReference type="ARBA" id="ARBA00022617"/>
    </source>
</evidence>
<dbReference type="InterPro" id="IPR034804">
    <property type="entry name" value="SQR/QFR_C/D"/>
</dbReference>
<dbReference type="AlphaFoldDB" id="A0A533ID23"/>
<evidence type="ECO:0000313" key="12">
    <source>
        <dbReference type="Proteomes" id="UP000315344"/>
    </source>
</evidence>
<evidence type="ECO:0000313" key="11">
    <source>
        <dbReference type="EMBL" id="TKW68494.1"/>
    </source>
</evidence>
<sequence>MRYVTPRKAAVGMGASHTGTEHHWWMTVSSAALALLTPSFLMVMGTALQLPDRAEILLYFTRPYPAIVVAIFMTLGMMHFIRGSRIMIDDYLEHTARKVAVIGFTAFGWVVIAMTLFALARIQLAFAQAV</sequence>
<evidence type="ECO:0000256" key="10">
    <source>
        <dbReference type="SAM" id="Phobius"/>
    </source>
</evidence>
<feature type="transmembrane region" description="Helical" evidence="10">
    <location>
        <begin position="101"/>
        <end position="120"/>
    </location>
</feature>
<feature type="transmembrane region" description="Helical" evidence="10">
    <location>
        <begin position="56"/>
        <end position="81"/>
    </location>
</feature>
<dbReference type="GO" id="GO:0046872">
    <property type="term" value="F:metal ion binding"/>
    <property type="evidence" value="ECO:0007669"/>
    <property type="project" value="UniProtKB-KW"/>
</dbReference>
<evidence type="ECO:0000256" key="7">
    <source>
        <dbReference type="ARBA" id="ARBA00022989"/>
    </source>
</evidence>
<organism evidence="11 12">
    <name type="scientific">Paracoccus denitrificans</name>
    <dbReference type="NCBI Taxonomy" id="266"/>
    <lineage>
        <taxon>Bacteria</taxon>
        <taxon>Pseudomonadati</taxon>
        <taxon>Pseudomonadota</taxon>
        <taxon>Alphaproteobacteria</taxon>
        <taxon>Rhodobacterales</taxon>
        <taxon>Paracoccaceae</taxon>
        <taxon>Paracoccus</taxon>
    </lineage>
</organism>
<dbReference type="Proteomes" id="UP000315344">
    <property type="component" value="Unassembled WGS sequence"/>
</dbReference>
<comment type="function">
    <text evidence="2">Membrane-anchoring subunit of succinate dehydrogenase (SDH).</text>
</comment>
<reference evidence="11 12" key="1">
    <citation type="journal article" date="2017" name="Nat. Commun.">
        <title>In situ click chemistry generation of cyclooxygenase-2 inhibitors.</title>
        <authorList>
            <person name="Bhardwaj A."/>
            <person name="Kaur J."/>
            <person name="Wuest M."/>
            <person name="Wuest F."/>
        </authorList>
    </citation>
    <scope>NUCLEOTIDE SEQUENCE [LARGE SCALE GENOMIC DNA]</scope>
    <source>
        <strain evidence="11">S2_012_000_R3_94</strain>
    </source>
</reference>
<proteinExistence type="predicted"/>
<dbReference type="InterPro" id="IPR000701">
    <property type="entry name" value="SuccDH_FuR_B_TM-su"/>
</dbReference>
<keyword evidence="9 10" id="KW-0472">Membrane</keyword>
<gene>
    <name evidence="11" type="ORF">DI616_00370</name>
</gene>
<keyword evidence="4" id="KW-0349">Heme</keyword>
<dbReference type="GO" id="GO:0016020">
    <property type="term" value="C:membrane"/>
    <property type="evidence" value="ECO:0007669"/>
    <property type="project" value="UniProtKB-SubCell"/>
</dbReference>
<dbReference type="Gene3D" id="1.20.1300.10">
    <property type="entry name" value="Fumarate reductase/succinate dehydrogenase, transmembrane subunit"/>
    <property type="match status" value="1"/>
</dbReference>
<protein>
    <submittedName>
        <fullName evidence="11">Succinate dehydrogenase</fullName>
    </submittedName>
</protein>
<comment type="caution">
    <text evidence="11">The sequence shown here is derived from an EMBL/GenBank/DDBJ whole genome shotgun (WGS) entry which is preliminary data.</text>
</comment>
<dbReference type="EMBL" id="VAFL01000001">
    <property type="protein sequence ID" value="TKW68494.1"/>
    <property type="molecule type" value="Genomic_DNA"/>
</dbReference>
<keyword evidence="7 10" id="KW-1133">Transmembrane helix</keyword>
<comment type="cofactor">
    <cofactor evidence="1">
        <name>heme</name>
        <dbReference type="ChEBI" id="CHEBI:30413"/>
    </cofactor>
</comment>
<evidence type="ECO:0000256" key="3">
    <source>
        <dbReference type="ARBA" id="ARBA00004370"/>
    </source>
</evidence>
<evidence type="ECO:0000256" key="8">
    <source>
        <dbReference type="ARBA" id="ARBA00023004"/>
    </source>
</evidence>
<accession>A0A533ID23</accession>
<keyword evidence="8" id="KW-0408">Iron</keyword>
<evidence type="ECO:0000256" key="9">
    <source>
        <dbReference type="ARBA" id="ARBA00023136"/>
    </source>
</evidence>
<feature type="transmembrane region" description="Helical" evidence="10">
    <location>
        <begin position="23"/>
        <end position="44"/>
    </location>
</feature>
<evidence type="ECO:0000256" key="1">
    <source>
        <dbReference type="ARBA" id="ARBA00001971"/>
    </source>
</evidence>
<evidence type="ECO:0000256" key="5">
    <source>
        <dbReference type="ARBA" id="ARBA00022692"/>
    </source>
</evidence>